<dbReference type="EMBL" id="NTJZ01000016">
    <property type="protein sequence ID" value="PDH32467.1"/>
    <property type="molecule type" value="Genomic_DNA"/>
</dbReference>
<gene>
    <name evidence="3" type="ORF">CNF02_11835</name>
</gene>
<dbReference type="CDD" id="cd16282">
    <property type="entry name" value="metallo-hydrolase-like_MBL-fold"/>
    <property type="match status" value="1"/>
</dbReference>
<organism evidence="3 4">
    <name type="scientific">OM182 bacterium MED-G28</name>
    <dbReference type="NCBI Taxonomy" id="1986256"/>
    <lineage>
        <taxon>Bacteria</taxon>
        <taxon>Pseudomonadati</taxon>
        <taxon>Pseudomonadota</taxon>
        <taxon>Gammaproteobacteria</taxon>
        <taxon>OMG group</taxon>
        <taxon>OM182 clade</taxon>
    </lineage>
</organism>
<sequence>MNNKIHKLRLIHLISFLLLLPEVLSAQSRIVESDSHRFEEVAEGVWFVGGNGSVHTMSNAMVLVGEFDTLVVDSHVTPAASRALLDSIPVITDKPVRYLVNSHYHFDHAHGNQSFPPGVEIIGHEFTRAKLNGEIGNVLEENTFKSFSDPVPMMVSNLEIQMNQESDPSRKARLQEQLRVQTDYMNAIPEVNPTPPNITLQDKMTLFQVVASGSREIQLLHFGRAHTGGDVVIFLPQERIAFTGDMMLPGLAYMGDGHVDEWPAALEGLKSLDFDAWLPGHGPVMRSKDQIGNFQEYLRDLWVKTGVMHSRGVSWEEAATEIDMTNHTASFSQIREAGVDPRAIRRIYQLLDER</sequence>
<dbReference type="Pfam" id="PF00753">
    <property type="entry name" value="Lactamase_B"/>
    <property type="match status" value="1"/>
</dbReference>
<accession>A0A2A5W855</accession>
<dbReference type="SUPFAM" id="SSF56281">
    <property type="entry name" value="Metallo-hydrolase/oxidoreductase"/>
    <property type="match status" value="1"/>
</dbReference>
<dbReference type="GO" id="GO:0017001">
    <property type="term" value="P:antibiotic catabolic process"/>
    <property type="evidence" value="ECO:0007669"/>
    <property type="project" value="UniProtKB-ARBA"/>
</dbReference>
<dbReference type="InterPro" id="IPR050855">
    <property type="entry name" value="NDM-1-like"/>
</dbReference>
<evidence type="ECO:0000313" key="3">
    <source>
        <dbReference type="EMBL" id="PDH32467.1"/>
    </source>
</evidence>
<protein>
    <recommendedName>
        <fullName evidence="2">Metallo-beta-lactamase domain-containing protein</fullName>
    </recommendedName>
</protein>
<reference evidence="3 4" key="1">
    <citation type="submission" date="2017-08" db="EMBL/GenBank/DDBJ databases">
        <title>Fine stratification of microbial communities through a metagenomic profile of the photic zone.</title>
        <authorList>
            <person name="Haro-Moreno J.M."/>
            <person name="Lopez-Perez M."/>
            <person name="De La Torre J."/>
            <person name="Picazo A."/>
            <person name="Camacho A."/>
            <person name="Rodriguez-Valera F."/>
        </authorList>
    </citation>
    <scope>NUCLEOTIDE SEQUENCE [LARGE SCALE GENOMIC DNA]</scope>
    <source>
        <strain evidence="3">MED-G28</strain>
    </source>
</reference>
<dbReference type="InterPro" id="IPR036866">
    <property type="entry name" value="RibonucZ/Hydroxyglut_hydro"/>
</dbReference>
<feature type="domain" description="Metallo-beta-lactamase" evidence="2">
    <location>
        <begin position="57"/>
        <end position="281"/>
    </location>
</feature>
<name>A0A2A5W855_9GAMM</name>
<evidence type="ECO:0000313" key="4">
    <source>
        <dbReference type="Proteomes" id="UP000219329"/>
    </source>
</evidence>
<comment type="caution">
    <text evidence="3">The sequence shown here is derived from an EMBL/GenBank/DDBJ whole genome shotgun (WGS) entry which is preliminary data.</text>
</comment>
<proteinExistence type="inferred from homology"/>
<comment type="similarity">
    <text evidence="1">Belongs to the metallo-beta-lactamase superfamily. Class-B beta-lactamase family.</text>
</comment>
<dbReference type="InterPro" id="IPR001279">
    <property type="entry name" value="Metallo-B-lactamas"/>
</dbReference>
<dbReference type="AlphaFoldDB" id="A0A2A5W855"/>
<dbReference type="Proteomes" id="UP000219329">
    <property type="component" value="Unassembled WGS sequence"/>
</dbReference>
<dbReference type="Gene3D" id="3.60.15.10">
    <property type="entry name" value="Ribonuclease Z/Hydroxyacylglutathione hydrolase-like"/>
    <property type="match status" value="1"/>
</dbReference>
<dbReference type="SMART" id="SM00849">
    <property type="entry name" value="Lactamase_B"/>
    <property type="match status" value="1"/>
</dbReference>
<dbReference type="PANTHER" id="PTHR42951:SF4">
    <property type="entry name" value="ACYL-COENZYME A THIOESTERASE MBLAC2"/>
    <property type="match status" value="1"/>
</dbReference>
<evidence type="ECO:0000256" key="1">
    <source>
        <dbReference type="ARBA" id="ARBA00005250"/>
    </source>
</evidence>
<evidence type="ECO:0000259" key="2">
    <source>
        <dbReference type="SMART" id="SM00849"/>
    </source>
</evidence>
<dbReference type="PANTHER" id="PTHR42951">
    <property type="entry name" value="METALLO-BETA-LACTAMASE DOMAIN-CONTAINING"/>
    <property type="match status" value="1"/>
</dbReference>